<dbReference type="EMBL" id="RBNI01003134">
    <property type="protein sequence ID" value="RUP48654.1"/>
    <property type="molecule type" value="Genomic_DNA"/>
</dbReference>
<dbReference type="AlphaFoldDB" id="A0A433DCU8"/>
<keyword evidence="2" id="KW-1185">Reference proteome</keyword>
<name>A0A433DCU8_9FUNG</name>
<organism evidence="1 2">
    <name type="scientific">Jimgerdemannia flammicorona</name>
    <dbReference type="NCBI Taxonomy" id="994334"/>
    <lineage>
        <taxon>Eukaryota</taxon>
        <taxon>Fungi</taxon>
        <taxon>Fungi incertae sedis</taxon>
        <taxon>Mucoromycota</taxon>
        <taxon>Mucoromycotina</taxon>
        <taxon>Endogonomycetes</taxon>
        <taxon>Endogonales</taxon>
        <taxon>Endogonaceae</taxon>
        <taxon>Jimgerdemannia</taxon>
    </lineage>
</organism>
<accession>A0A433DCU8</accession>
<dbReference type="OrthoDB" id="2412181at2759"/>
<gene>
    <name evidence="1" type="ORF">BC936DRAFT_144235</name>
</gene>
<reference evidence="1 2" key="1">
    <citation type="journal article" date="2018" name="New Phytol.">
        <title>Phylogenomics of Endogonaceae and evolution of mycorrhizas within Mucoromycota.</title>
        <authorList>
            <person name="Chang Y."/>
            <person name="Desiro A."/>
            <person name="Na H."/>
            <person name="Sandor L."/>
            <person name="Lipzen A."/>
            <person name="Clum A."/>
            <person name="Barry K."/>
            <person name="Grigoriev I.V."/>
            <person name="Martin F.M."/>
            <person name="Stajich J.E."/>
            <person name="Smith M.E."/>
            <person name="Bonito G."/>
            <person name="Spatafora J.W."/>
        </authorList>
    </citation>
    <scope>NUCLEOTIDE SEQUENCE [LARGE SCALE GENOMIC DNA]</scope>
    <source>
        <strain evidence="1 2">GMNB39</strain>
    </source>
</reference>
<comment type="caution">
    <text evidence="1">The sequence shown here is derived from an EMBL/GenBank/DDBJ whole genome shotgun (WGS) entry which is preliminary data.</text>
</comment>
<evidence type="ECO:0000313" key="2">
    <source>
        <dbReference type="Proteomes" id="UP000268093"/>
    </source>
</evidence>
<evidence type="ECO:0000313" key="1">
    <source>
        <dbReference type="EMBL" id="RUP48654.1"/>
    </source>
</evidence>
<sequence>MSLTARYGTTCSTAEYDATFLSKFTTGHYTASFSTGCALFTDEEMYELESTNVKDELQPDEDTEACINAFNMTSVGEIREAMNLFTSRRGANYDVQKDFSIDTITYAIHSLALLYERQPNALSTDNHESWHINIWGLIIDQTFEDEGGRRW</sequence>
<dbReference type="Proteomes" id="UP000268093">
    <property type="component" value="Unassembled WGS sequence"/>
</dbReference>
<protein>
    <submittedName>
        <fullName evidence="1">Uncharacterized protein</fullName>
    </submittedName>
</protein>
<proteinExistence type="predicted"/>